<evidence type="ECO:0000313" key="2">
    <source>
        <dbReference type="Proteomes" id="UP001140272"/>
    </source>
</evidence>
<gene>
    <name evidence="1" type="ORF">H7H73_17025</name>
</gene>
<evidence type="ECO:0000313" key="1">
    <source>
        <dbReference type="EMBL" id="MCV7071832.1"/>
    </source>
</evidence>
<protein>
    <recommendedName>
        <fullName evidence="3">ApeA N-terminal domain-containing protein</fullName>
    </recommendedName>
</protein>
<accession>A0A9X3BPT9</accession>
<name>A0A9X3BPT9_9MYCO</name>
<dbReference type="Proteomes" id="UP001140272">
    <property type="component" value="Unassembled WGS sequence"/>
</dbReference>
<organism evidence="1 2">
    <name type="scientific">Mycolicibacterium rufum</name>
    <dbReference type="NCBI Taxonomy" id="318424"/>
    <lineage>
        <taxon>Bacteria</taxon>
        <taxon>Bacillati</taxon>
        <taxon>Actinomycetota</taxon>
        <taxon>Actinomycetes</taxon>
        <taxon>Mycobacteriales</taxon>
        <taxon>Mycobacteriaceae</taxon>
        <taxon>Mycolicibacterium</taxon>
    </lineage>
</organism>
<evidence type="ECO:0008006" key="3">
    <source>
        <dbReference type="Google" id="ProtNLM"/>
    </source>
</evidence>
<sequence length="463" mass="50833">MQPGSTDSLEGTFWQIDAPERQVRGQLTIAPAPVLETLGPIFEERAFRIETSPQGGTTIIDGGNSDDLVADWSPRDIHGVLDNGREVSVIGAQGGMTDPSSSYPPQYRQRFGTIRHIIHDAHVDREHVFYAGRFRLTGPNWLRHADGHADTTDGGRLVSLNDGGSQWFEFTPAEPMSVLDYDRAVLHPTETLATLFTSHPAEAVELAVRQSPAGPWLLVHRYEQPAPTGHHELFDASYLTPQRCAVWIDFRRRSNGLDAAALDDLTGVAIQTSVLTLAAVAEGLHRRLYPDKKRVAALSRTDLRAARKAARVAALAAVRSIDRDDRPELTEADLTAFGEAMNNAFAFINESTFRTMMDDLVGTAVSAVPGIVAEFADWPAAIHSVRNILAHRGTEDDLDAHDGFINTLVAASYSLRWVLRTVLLVQAQVNPANIVGAYELSSAYHHHQTNVRELLAGTTHARR</sequence>
<reference evidence="1" key="1">
    <citation type="submission" date="2020-07" db="EMBL/GenBank/DDBJ databases">
        <authorList>
            <person name="Pettersson B.M.F."/>
            <person name="Behra P.R.K."/>
            <person name="Ramesh M."/>
            <person name="Das S."/>
            <person name="Dasgupta S."/>
            <person name="Kirsebom L.A."/>
        </authorList>
    </citation>
    <scope>NUCLEOTIDE SEQUENCE</scope>
    <source>
        <strain evidence="1">DSM 45406</strain>
    </source>
</reference>
<comment type="caution">
    <text evidence="1">The sequence shown here is derived from an EMBL/GenBank/DDBJ whole genome shotgun (WGS) entry which is preliminary data.</text>
</comment>
<proteinExistence type="predicted"/>
<dbReference type="EMBL" id="JACKRN010000609">
    <property type="protein sequence ID" value="MCV7071832.1"/>
    <property type="molecule type" value="Genomic_DNA"/>
</dbReference>
<dbReference type="AlphaFoldDB" id="A0A9X3BPT9"/>
<reference evidence="1" key="2">
    <citation type="journal article" date="2022" name="BMC Genomics">
        <title>Comparative genome analysis of mycobacteria focusing on tRNA and non-coding RNA.</title>
        <authorList>
            <person name="Behra P.R.K."/>
            <person name="Pettersson B.M.F."/>
            <person name="Ramesh M."/>
            <person name="Das S."/>
            <person name="Dasgupta S."/>
            <person name="Kirsebom L.A."/>
        </authorList>
    </citation>
    <scope>NUCLEOTIDE SEQUENCE</scope>
    <source>
        <strain evidence="1">DSM 45406</strain>
    </source>
</reference>